<protein>
    <submittedName>
        <fullName evidence="3">Epimerase/dehydratase WbiI</fullName>
    </submittedName>
</protein>
<reference evidence="3" key="1">
    <citation type="journal article" date="2013" name="Environ. Microbiol.">
        <title>Microbiota from the distal guts of lean and obese adolescents exhibit partial functional redundancy besides clear differences in community structure.</title>
        <authorList>
            <person name="Ferrer M."/>
            <person name="Ruiz A."/>
            <person name="Lanza F."/>
            <person name="Haange S.B."/>
            <person name="Oberbach A."/>
            <person name="Till H."/>
            <person name="Bargiela R."/>
            <person name="Campoy C."/>
            <person name="Segura M.T."/>
            <person name="Richter M."/>
            <person name="von Bergen M."/>
            <person name="Seifert J."/>
            <person name="Suarez A."/>
        </authorList>
    </citation>
    <scope>NUCLEOTIDE SEQUENCE</scope>
</reference>
<comment type="caution">
    <text evidence="3">The sequence shown here is derived from an EMBL/GenBank/DDBJ whole genome shotgun (WGS) entry which is preliminary data.</text>
</comment>
<evidence type="ECO:0000313" key="3">
    <source>
        <dbReference type="EMBL" id="EKC68666.1"/>
    </source>
</evidence>
<sequence length="249" mass="27806">NAETPMHNIRLELEERHPDLTFTPVIGDVRMPERLNHAFATYRPQIVFHAAAYKHVPLMEENPCEAVLANVAGTRNVADLCLRYGVEKMVMISTDKAVNPTNVMGASKRMAEIYVQSLGQAIRRGRVGGCTQFVTTRFGNVLGSNGSVIPRFREQIERGGPVTVTHPAITRFFMTIPEACRLVMEAATISSGNEIFVFDMGESVRIADLARRMIELAGFRPGEEIQIAYTGLRPGEKLYEEVLFDAREH</sequence>
<organism evidence="3">
    <name type="scientific">human gut metagenome</name>
    <dbReference type="NCBI Taxonomy" id="408170"/>
    <lineage>
        <taxon>unclassified sequences</taxon>
        <taxon>metagenomes</taxon>
        <taxon>organismal metagenomes</taxon>
    </lineage>
</organism>
<dbReference type="Pfam" id="PF02719">
    <property type="entry name" value="Polysacc_synt_2"/>
    <property type="match status" value="1"/>
</dbReference>
<proteinExistence type="inferred from homology"/>
<dbReference type="InterPro" id="IPR036291">
    <property type="entry name" value="NAD(P)-bd_dom_sf"/>
</dbReference>
<dbReference type="SUPFAM" id="SSF51735">
    <property type="entry name" value="NAD(P)-binding Rossmann-fold domains"/>
    <property type="match status" value="1"/>
</dbReference>
<gene>
    <name evidence="3" type="ORF">OBE_04812</name>
</gene>
<dbReference type="Gene3D" id="3.40.50.720">
    <property type="entry name" value="NAD(P)-binding Rossmann-like Domain"/>
    <property type="match status" value="1"/>
</dbReference>
<dbReference type="PANTHER" id="PTHR43318">
    <property type="entry name" value="UDP-N-ACETYLGLUCOSAMINE 4,6-DEHYDRATASE"/>
    <property type="match status" value="1"/>
</dbReference>
<dbReference type="CDD" id="cd05237">
    <property type="entry name" value="UDP_invert_4-6DH_SDR_e"/>
    <property type="match status" value="1"/>
</dbReference>
<accession>K1UB39</accession>
<feature type="domain" description="Polysaccharide biosynthesis protein CapD-like" evidence="2">
    <location>
        <begin position="2"/>
        <end position="245"/>
    </location>
</feature>
<evidence type="ECO:0000259" key="2">
    <source>
        <dbReference type="Pfam" id="PF02719"/>
    </source>
</evidence>
<dbReference type="EMBL" id="AJWZ01003277">
    <property type="protein sequence ID" value="EKC68666.1"/>
    <property type="molecule type" value="Genomic_DNA"/>
</dbReference>
<dbReference type="PANTHER" id="PTHR43318:SF1">
    <property type="entry name" value="POLYSACCHARIDE BIOSYNTHESIS PROTEIN EPSC-RELATED"/>
    <property type="match status" value="1"/>
</dbReference>
<evidence type="ECO:0000256" key="1">
    <source>
        <dbReference type="ARBA" id="ARBA00007430"/>
    </source>
</evidence>
<name>K1UB39_9ZZZZ</name>
<feature type="non-terminal residue" evidence="3">
    <location>
        <position position="1"/>
    </location>
</feature>
<comment type="similarity">
    <text evidence="1">Belongs to the polysaccharide synthase family.</text>
</comment>
<feature type="non-terminal residue" evidence="3">
    <location>
        <position position="249"/>
    </location>
</feature>
<dbReference type="InterPro" id="IPR003869">
    <property type="entry name" value="Polysac_CapD-like"/>
</dbReference>
<dbReference type="InterPro" id="IPR051203">
    <property type="entry name" value="Polysaccharide_Synthase-Rel"/>
</dbReference>
<dbReference type="AlphaFoldDB" id="K1UB39"/>